<dbReference type="AlphaFoldDB" id="A0AA35ZLX5"/>
<name>A0AA35ZLX5_LACSI</name>
<dbReference type="EMBL" id="OX465083">
    <property type="protein sequence ID" value="CAI9294648.1"/>
    <property type="molecule type" value="Genomic_DNA"/>
</dbReference>
<dbReference type="Pfam" id="PF10551">
    <property type="entry name" value="MULE"/>
    <property type="match status" value="1"/>
</dbReference>
<evidence type="ECO:0000259" key="1">
    <source>
        <dbReference type="Pfam" id="PF10551"/>
    </source>
</evidence>
<evidence type="ECO:0000313" key="2">
    <source>
        <dbReference type="EMBL" id="CAI9294648.1"/>
    </source>
</evidence>
<sequence length="309" mass="35111">MSSEDSFQIKLLIDEHNCCRQVNSGSIVTYRWIGKMLTNDILVKPRISYRNMVALVKKNFGLHVSVGQCRNAKSFALDEISGSLVGHYEKLWDYGAELLRSNSGSTVSIEVNPMPDSTTYFKRMYVCLKGVKDGWSEGCRRVIGVDGCFLKGICRGELLAAVGRNSNNQMYPLAWAVVLVKNKETWKWFLDLLLEDIGMGDGRGLTIISDQHKGLVEAVKERAPACEHRQCARHVYANFKKKYTGVEFRKLFRRAAKSTTESAFRSYMREIIAMSTHAYDHLMERDPKTWCKAFFEIDRCCDAAENGIS</sequence>
<gene>
    <name evidence="2" type="ORF">LSALG_LOCUS33621</name>
</gene>
<feature type="domain" description="MULE transposase" evidence="1">
    <location>
        <begin position="142"/>
        <end position="238"/>
    </location>
</feature>
<reference evidence="2" key="1">
    <citation type="submission" date="2023-04" db="EMBL/GenBank/DDBJ databases">
        <authorList>
            <person name="Vijverberg K."/>
            <person name="Xiong W."/>
            <person name="Schranz E."/>
        </authorList>
    </citation>
    <scope>NUCLEOTIDE SEQUENCE</scope>
</reference>
<keyword evidence="3" id="KW-1185">Reference proteome</keyword>
<accession>A0AA35ZLX5</accession>
<dbReference type="Proteomes" id="UP001177003">
    <property type="component" value="Chromosome 7"/>
</dbReference>
<protein>
    <recommendedName>
        <fullName evidence="1">MULE transposase domain-containing protein</fullName>
    </recommendedName>
</protein>
<organism evidence="2 3">
    <name type="scientific">Lactuca saligna</name>
    <name type="common">Willowleaf lettuce</name>
    <dbReference type="NCBI Taxonomy" id="75948"/>
    <lineage>
        <taxon>Eukaryota</taxon>
        <taxon>Viridiplantae</taxon>
        <taxon>Streptophyta</taxon>
        <taxon>Embryophyta</taxon>
        <taxon>Tracheophyta</taxon>
        <taxon>Spermatophyta</taxon>
        <taxon>Magnoliopsida</taxon>
        <taxon>eudicotyledons</taxon>
        <taxon>Gunneridae</taxon>
        <taxon>Pentapetalae</taxon>
        <taxon>asterids</taxon>
        <taxon>campanulids</taxon>
        <taxon>Asterales</taxon>
        <taxon>Asteraceae</taxon>
        <taxon>Cichorioideae</taxon>
        <taxon>Cichorieae</taxon>
        <taxon>Lactucinae</taxon>
        <taxon>Lactuca</taxon>
    </lineage>
</organism>
<evidence type="ECO:0000313" key="3">
    <source>
        <dbReference type="Proteomes" id="UP001177003"/>
    </source>
</evidence>
<dbReference type="PANTHER" id="PTHR31973:SF189">
    <property type="entry name" value="TRANSPOSASE, MUDR, PLANT, MULE TRANSPOSASE DOMAIN PROTEIN-RELATED"/>
    <property type="match status" value="1"/>
</dbReference>
<proteinExistence type="predicted"/>
<dbReference type="PANTHER" id="PTHR31973">
    <property type="entry name" value="POLYPROTEIN, PUTATIVE-RELATED"/>
    <property type="match status" value="1"/>
</dbReference>
<dbReference type="InterPro" id="IPR018289">
    <property type="entry name" value="MULE_transposase_dom"/>
</dbReference>